<proteinExistence type="inferred from homology"/>
<evidence type="ECO:0000259" key="6">
    <source>
        <dbReference type="Pfam" id="PF00884"/>
    </source>
</evidence>
<evidence type="ECO:0000256" key="2">
    <source>
        <dbReference type="ARBA" id="ARBA00022729"/>
    </source>
</evidence>
<keyword evidence="4" id="KW-0325">Glycoprotein</keyword>
<dbReference type="Gene3D" id="3.40.720.10">
    <property type="entry name" value="Alkaline Phosphatase, subunit A"/>
    <property type="match status" value="2"/>
</dbReference>
<dbReference type="PANTHER" id="PTHR43108">
    <property type="entry name" value="N-ACETYLGLUCOSAMINE-6-SULFATASE FAMILY MEMBER"/>
    <property type="match status" value="1"/>
</dbReference>
<dbReference type="Pfam" id="PF00884">
    <property type="entry name" value="Sulfatase"/>
    <property type="match status" value="2"/>
</dbReference>
<dbReference type="EMBL" id="CAFBLU010000052">
    <property type="protein sequence ID" value="CAB4882770.1"/>
    <property type="molecule type" value="Genomic_DNA"/>
</dbReference>
<organism evidence="7">
    <name type="scientific">freshwater metagenome</name>
    <dbReference type="NCBI Taxonomy" id="449393"/>
    <lineage>
        <taxon>unclassified sequences</taxon>
        <taxon>metagenomes</taxon>
        <taxon>ecological metagenomes</taxon>
    </lineage>
</organism>
<dbReference type="PANTHER" id="PTHR43108:SF8">
    <property type="entry name" value="SD21168P"/>
    <property type="match status" value="1"/>
</dbReference>
<evidence type="ECO:0000313" key="7">
    <source>
        <dbReference type="EMBL" id="CAB4882770.1"/>
    </source>
</evidence>
<feature type="compositionally biased region" description="Polar residues" evidence="5">
    <location>
        <begin position="702"/>
        <end position="711"/>
    </location>
</feature>
<evidence type="ECO:0000256" key="3">
    <source>
        <dbReference type="ARBA" id="ARBA00022801"/>
    </source>
</evidence>
<feature type="domain" description="Sulfatase N-terminal" evidence="6">
    <location>
        <begin position="358"/>
        <end position="579"/>
    </location>
</feature>
<comment type="similarity">
    <text evidence="1">Belongs to the sulfatase family.</text>
</comment>
<reference evidence="7" key="1">
    <citation type="submission" date="2020-05" db="EMBL/GenBank/DDBJ databases">
        <authorList>
            <person name="Chiriac C."/>
            <person name="Salcher M."/>
            <person name="Ghai R."/>
            <person name="Kavagutti S V."/>
        </authorList>
    </citation>
    <scope>NUCLEOTIDE SEQUENCE</scope>
</reference>
<feature type="domain" description="Sulfatase N-terminal" evidence="6">
    <location>
        <begin position="41"/>
        <end position="152"/>
    </location>
</feature>
<dbReference type="SUPFAM" id="SSF53649">
    <property type="entry name" value="Alkaline phosphatase-like"/>
    <property type="match status" value="2"/>
</dbReference>
<dbReference type="AlphaFoldDB" id="A0A6J7ENG5"/>
<evidence type="ECO:0000256" key="5">
    <source>
        <dbReference type="SAM" id="MobiDB-lite"/>
    </source>
</evidence>
<keyword evidence="2" id="KW-0732">Signal</keyword>
<dbReference type="GO" id="GO:0016787">
    <property type="term" value="F:hydrolase activity"/>
    <property type="evidence" value="ECO:0007669"/>
    <property type="project" value="UniProtKB-KW"/>
</dbReference>
<name>A0A6J7ENG5_9ZZZZ</name>
<dbReference type="InterPro" id="IPR017850">
    <property type="entry name" value="Alkaline_phosphatase_core_sf"/>
</dbReference>
<dbReference type="PROSITE" id="PS00523">
    <property type="entry name" value="SULFATASE_1"/>
    <property type="match status" value="1"/>
</dbReference>
<protein>
    <submittedName>
        <fullName evidence="7">Unannotated protein</fullName>
    </submittedName>
</protein>
<sequence length="711" mass="75537">MTTDSSLRLRRHTTTIIATAVAFAALAGIAAVPAQAATAKPNIIVMTVDDQRQDDLTIMTKVKAQLQNTGVTFQNSFASYALCCPSRTTFMTGQYMHNHGVTWNFWPSGGFFKFKHSTNDGGWGNILPKWLQNAGYHTGLIGKYLNQTGEEDPATRITRTAAGTIGTSTITLSGASTGLAVGDNVSSSLSTTAATGTTGATSVIASGSTSGIRIGDYAVGKGFSGGPTVTSIVSNTVNFSAPLTENTDSLTTTQPGVETGSKITQISGSTLTISQPLNKTLSGTDNVVTGRARPTEIPPGWSEWVGGVDPTTYAFYGYTLNVNGTLKTYGTCRHQYKTIDPAGNNITPPLKSAYTTNKLEGCHEENAQSDVYLQNKSASSDANYQTDVETTYAEKYIKANGAKSKPYFLWLTPTAPHTTTTTGANEGSPAVPPYRYRSTFATKQLPNWPALDEADTSDKPCIQSFFCWFGRLGPSGLQLATNHYRGRQGAIKGLDDMVGRIVAAVKKTGKAKNTIIVYTSDNGWLLGEHNLVAQKQFGFEESIRVPLVISGPGFTGGKTAAPMVVNTDLAPTILRAAGATAGRAMDGVALQDMLASPSSWLTRTVVIETGENPRAPSYAGIHNWHWHLEMLHGGGLPDRYELYDLSKDPFEMNAVSNDPAYAGVLAQLVAQDQRLASCRGTACRDTSAIPASPAHSSLDDVSMTTGLHTGG</sequence>
<keyword evidence="3" id="KW-0378">Hydrolase</keyword>
<dbReference type="InterPro" id="IPR024607">
    <property type="entry name" value="Sulfatase_CS"/>
</dbReference>
<feature type="region of interest" description="Disordered" evidence="5">
    <location>
        <begin position="689"/>
        <end position="711"/>
    </location>
</feature>
<evidence type="ECO:0000256" key="1">
    <source>
        <dbReference type="ARBA" id="ARBA00008779"/>
    </source>
</evidence>
<evidence type="ECO:0000256" key="4">
    <source>
        <dbReference type="ARBA" id="ARBA00023180"/>
    </source>
</evidence>
<dbReference type="InterPro" id="IPR000917">
    <property type="entry name" value="Sulfatase_N"/>
</dbReference>
<gene>
    <name evidence="7" type="ORF">UFOPK3444_01604</name>
</gene>
<accession>A0A6J7ENG5</accession>
<dbReference type="PROSITE" id="PS00149">
    <property type="entry name" value="SULFATASE_2"/>
    <property type="match status" value="1"/>
</dbReference>